<name>A0A1H7W5U9_AQUAM</name>
<dbReference type="SUPFAM" id="SSF81585">
    <property type="entry name" value="PsbU/PolX domain-like"/>
    <property type="match status" value="1"/>
</dbReference>
<dbReference type="OrthoDB" id="981124at2"/>
<dbReference type="PANTHER" id="PTHR21180">
    <property type="entry name" value="ENDONUCLEASE/EXONUCLEASE/PHOSPHATASE FAMILY DOMAIN-CONTAINING PROTEIN 1"/>
    <property type="match status" value="1"/>
</dbReference>
<dbReference type="InterPro" id="IPR010994">
    <property type="entry name" value="RuvA_2-like"/>
</dbReference>
<dbReference type="PANTHER" id="PTHR21180:SF32">
    <property type="entry name" value="ENDONUCLEASE_EXONUCLEASE_PHOSPHATASE FAMILY DOMAIN-CONTAINING PROTEIN 1"/>
    <property type="match status" value="1"/>
</dbReference>
<dbReference type="EMBL" id="FOAB01000010">
    <property type="protein sequence ID" value="SEM16896.1"/>
    <property type="molecule type" value="Genomic_DNA"/>
</dbReference>
<evidence type="ECO:0000313" key="1">
    <source>
        <dbReference type="EMBL" id="SEM16896.1"/>
    </source>
</evidence>
<dbReference type="AlphaFoldDB" id="A0A1H7W5U9"/>
<dbReference type="Pfam" id="PF12836">
    <property type="entry name" value="HHH_3"/>
    <property type="match status" value="1"/>
</dbReference>
<dbReference type="GO" id="GO:0015628">
    <property type="term" value="P:protein secretion by the type II secretion system"/>
    <property type="evidence" value="ECO:0007669"/>
    <property type="project" value="TreeGrafter"/>
</dbReference>
<dbReference type="RefSeq" id="WP_091412211.1">
    <property type="nucleotide sequence ID" value="NZ_FOAB01000010.1"/>
</dbReference>
<organism evidence="1 2">
    <name type="scientific">Aquimarina amphilecti</name>
    <dbReference type="NCBI Taxonomy" id="1038014"/>
    <lineage>
        <taxon>Bacteria</taxon>
        <taxon>Pseudomonadati</taxon>
        <taxon>Bacteroidota</taxon>
        <taxon>Flavobacteriia</taxon>
        <taxon>Flavobacteriales</taxon>
        <taxon>Flavobacteriaceae</taxon>
        <taxon>Aquimarina</taxon>
    </lineage>
</organism>
<dbReference type="SUPFAM" id="SSF47781">
    <property type="entry name" value="RuvA domain 2-like"/>
    <property type="match status" value="1"/>
</dbReference>
<protein>
    <submittedName>
        <fullName evidence="1">DNA uptake protein ComE</fullName>
    </submittedName>
</protein>
<keyword evidence="2" id="KW-1185">Reference proteome</keyword>
<dbReference type="Proteomes" id="UP000198521">
    <property type="component" value="Unassembled WGS sequence"/>
</dbReference>
<gene>
    <name evidence="1" type="ORF">SAMN04487910_4302</name>
</gene>
<evidence type="ECO:0000313" key="2">
    <source>
        <dbReference type="Proteomes" id="UP000198521"/>
    </source>
</evidence>
<proteinExistence type="predicted"/>
<sequence length="290" mass="34009">MKLNKSHFEIHRRFRNGILLLTILMFLLILVLCFFPNSTNSSNNLVALTKYQSQIDSLKNEAFNKKKEYNLRPFNPNFITEYKGYVLGMSTDELDRLYVYRKKEKWINSVWDFKKVTGVSDSLLAVISPLFKFPDWVQNSKKSKPYKKVQYPVKSFAQKEDLNGVTSKEFQEIIGVPDFIADRIVKRRDRLNGFISDLQLKDVVGLYENQRKKILSFYTVKTNTKFKKININNASVKELMEVPYFDFETALEIKDFIDEHEGVSSFEELGKIEGFSLEKIDRIALYLELN</sequence>
<dbReference type="STRING" id="1038014.SAMN04487910_4302"/>
<dbReference type="Gene3D" id="1.10.150.280">
    <property type="entry name" value="AF1531-like domain"/>
    <property type="match status" value="1"/>
</dbReference>
<accession>A0A1H7W5U9</accession>
<dbReference type="GO" id="GO:0015627">
    <property type="term" value="C:type II protein secretion system complex"/>
    <property type="evidence" value="ECO:0007669"/>
    <property type="project" value="TreeGrafter"/>
</dbReference>
<reference evidence="1 2" key="1">
    <citation type="submission" date="2016-10" db="EMBL/GenBank/DDBJ databases">
        <authorList>
            <person name="de Groot N.N."/>
        </authorList>
    </citation>
    <scope>NUCLEOTIDE SEQUENCE [LARGE SCALE GENOMIC DNA]</scope>
    <source>
        <strain evidence="1 2">DSM 25232</strain>
    </source>
</reference>
<dbReference type="InterPro" id="IPR051675">
    <property type="entry name" value="Endo/Exo/Phosphatase_dom_1"/>
</dbReference>